<feature type="compositionally biased region" description="Low complexity" evidence="4">
    <location>
        <begin position="480"/>
        <end position="492"/>
    </location>
</feature>
<dbReference type="InterPro" id="IPR038765">
    <property type="entry name" value="Papain-like_cys_pep_sf"/>
</dbReference>
<sequence length="1393" mass="157235">MSNELIDIDADSVSFDLQSWMGKPPDALVAARSELLSLPTGLKFPLFPIPTHLPAAEFIALQLPYASRSSDIVSGSVASWFSRDAPCTSISSTFSRSLPSREVIQRLLAALGQFWLDGYQSIVDPRCNDGQDRFPLWTLKLWLELGLISDTQASWRSAFTYLRRQAVPDAPEVTRKAAEEMLGLLGKIGWEEPIGTTGLQTTSLIRFFGKAWLSEEQIALQVHHMRERLKMERPKSGLRVLFAPLLFTNKLLQTSIQHSYDDEHVRDTVMRRIEEQVYREDIDVLYAPAHVQNNHWIVVAANFKDGTEIRSLTAAMVSTPERSFKNYSYGRKKRFMVPLNDMGNVLPIGQQTDSLNCGVCWADAVMTAVWGDPGWKPQLGVMRRIRWGIRMAKECASVCSEPTTVSPTAGAERMTASSTSTPVTLPSLRRHHLNELLNPDVEAAHTLPPEQVAIEPDTDSEDEEASNAASRTGGDDSDTSLHSSTSERSTLSATAAKIGKALKHGLQQVSTTTQTTLTAGMKYTQWRQAEPQRRSSASESESESESLDDSESDVEPPKARPAGTGTARSSVHTRNARQAFREGTFRLDMLRYKGWLEGMAEIDDKFAYRPGNVVEWRCSKCYEWMKGKQPYDLTRARQHSASCGIKKRKYKKHTQNTHRMDEYLSAGKASRKEAEFRTLSRVPCPGIGPDDDIRVTTYLERTAVSGGGGQSVTALSKQFFKRFFSRLDSKQRRQVLDAQEQSHTWENKHHSLPVRVYSRTCKKLRLRPVSTGPLHVANANKFSDRHYVHTPYRFRSPLMGQIYARAIGVKELIERKSRDSPFIRYTLGALRGEYNDEVFKGLTEAMVTQHDKESRGVGLQNFRYAPAYDDFTQILNLQSPAAYRTFSEHLPAQSQRNLRLKEGKQPKFPMTICEQTYELALKHLEALAWTGPVGLSVDDTKLCAAHRLYWDSEKGAYMLAQLDKATKLRLFTLSVQAPGSTPILLHAMPIGSKNWPAEKLEPYSLTLLTGLIERGIRVVSYACDGTESERAIQRLLVEHADQRIEYEIPGDDDSANFKIVIGRFRGQQVAMIQDSKHALKTFRNNLFSGARILTLGNHIAHFAQIYQVAFEEGSPLYHRDVEKLDRQDDGAATRMFSADTLQYIAENHPDWPFAIIYLFVFGELVDAYQNRSLSHHIRFQMVMRAKYFLDAWSDFIDCYLLLLIIYRDDFPDTPLLPWLHSSEACEHTFGICRQLVKDFTYLDFLYMVPRLRISIRHAILRSRTSDGKARAGGYCHTFWDTRGMNLEGLSSFPTTDEMKPLATAARADANALCTACGVDAVIVRRMQDRFRRERIPSIADWLHRSGDDVESINSENDDNASISASIGDGNELNELLSQLDTESFRSSTTAAGR</sequence>
<organism evidence="6 7">
    <name type="scientific">Mycena indigotica</name>
    <dbReference type="NCBI Taxonomy" id="2126181"/>
    <lineage>
        <taxon>Eukaryota</taxon>
        <taxon>Fungi</taxon>
        <taxon>Dikarya</taxon>
        <taxon>Basidiomycota</taxon>
        <taxon>Agaricomycotina</taxon>
        <taxon>Agaricomycetes</taxon>
        <taxon>Agaricomycetidae</taxon>
        <taxon>Agaricales</taxon>
        <taxon>Marasmiineae</taxon>
        <taxon>Mycenaceae</taxon>
        <taxon>Mycena</taxon>
    </lineage>
</organism>
<dbReference type="GO" id="GO:0006508">
    <property type="term" value="P:proteolysis"/>
    <property type="evidence" value="ECO:0007669"/>
    <property type="project" value="UniProtKB-KW"/>
</dbReference>
<dbReference type="PROSITE" id="PS50600">
    <property type="entry name" value="ULP_PROTEASE"/>
    <property type="match status" value="1"/>
</dbReference>
<dbReference type="InterPro" id="IPR003653">
    <property type="entry name" value="Peptidase_C48_C"/>
</dbReference>
<evidence type="ECO:0000256" key="4">
    <source>
        <dbReference type="SAM" id="MobiDB-lite"/>
    </source>
</evidence>
<dbReference type="RefSeq" id="XP_037214564.1">
    <property type="nucleotide sequence ID" value="XM_037369358.1"/>
</dbReference>
<keyword evidence="2" id="KW-0645">Protease</keyword>
<evidence type="ECO:0000256" key="2">
    <source>
        <dbReference type="ARBA" id="ARBA00022670"/>
    </source>
</evidence>
<dbReference type="GO" id="GO:0019783">
    <property type="term" value="F:ubiquitin-like protein peptidase activity"/>
    <property type="evidence" value="ECO:0007669"/>
    <property type="project" value="UniProtKB-ARBA"/>
</dbReference>
<proteinExistence type="inferred from homology"/>
<evidence type="ECO:0000313" key="7">
    <source>
        <dbReference type="Proteomes" id="UP000636479"/>
    </source>
</evidence>
<comment type="caution">
    <text evidence="6">The sequence shown here is derived from an EMBL/GenBank/DDBJ whole genome shotgun (WGS) entry which is preliminary data.</text>
</comment>
<feature type="domain" description="Ubiquitin-like protease family profile" evidence="5">
    <location>
        <begin position="194"/>
        <end position="368"/>
    </location>
</feature>
<comment type="similarity">
    <text evidence="1">Belongs to the peptidase C48 family.</text>
</comment>
<feature type="region of interest" description="Disordered" evidence="4">
    <location>
        <begin position="454"/>
        <end position="492"/>
    </location>
</feature>
<feature type="region of interest" description="Disordered" evidence="4">
    <location>
        <begin position="400"/>
        <end position="427"/>
    </location>
</feature>
<protein>
    <recommendedName>
        <fullName evidence="5">Ubiquitin-like protease family profile domain-containing protein</fullName>
    </recommendedName>
</protein>
<evidence type="ECO:0000256" key="1">
    <source>
        <dbReference type="ARBA" id="ARBA00005234"/>
    </source>
</evidence>
<feature type="compositionally biased region" description="Acidic residues" evidence="4">
    <location>
        <begin position="456"/>
        <end position="465"/>
    </location>
</feature>
<evidence type="ECO:0000313" key="6">
    <source>
        <dbReference type="EMBL" id="KAF7291442.1"/>
    </source>
</evidence>
<evidence type="ECO:0000256" key="3">
    <source>
        <dbReference type="ARBA" id="ARBA00022801"/>
    </source>
</evidence>
<feature type="compositionally biased region" description="Low complexity" evidence="4">
    <location>
        <begin position="415"/>
        <end position="427"/>
    </location>
</feature>
<dbReference type="Proteomes" id="UP000636479">
    <property type="component" value="Unassembled WGS sequence"/>
</dbReference>
<name>A0A8H6S2W0_9AGAR</name>
<dbReference type="OrthoDB" id="73076at2759"/>
<gene>
    <name evidence="6" type="ORF">MIND_01289300</name>
</gene>
<dbReference type="GeneID" id="59351874"/>
<dbReference type="SUPFAM" id="SSF54001">
    <property type="entry name" value="Cysteine proteinases"/>
    <property type="match status" value="1"/>
</dbReference>
<dbReference type="GO" id="GO:0008234">
    <property type="term" value="F:cysteine-type peptidase activity"/>
    <property type="evidence" value="ECO:0007669"/>
    <property type="project" value="InterPro"/>
</dbReference>
<feature type="region of interest" description="Disordered" evidence="4">
    <location>
        <begin position="522"/>
        <end position="575"/>
    </location>
</feature>
<dbReference type="Gene3D" id="3.40.395.10">
    <property type="entry name" value="Adenoviral Proteinase, Chain A"/>
    <property type="match status" value="1"/>
</dbReference>
<feature type="compositionally biased region" description="Acidic residues" evidence="4">
    <location>
        <begin position="540"/>
        <end position="554"/>
    </location>
</feature>
<reference evidence="6" key="1">
    <citation type="submission" date="2020-05" db="EMBL/GenBank/DDBJ databases">
        <title>Mycena genomes resolve the evolution of fungal bioluminescence.</title>
        <authorList>
            <person name="Tsai I.J."/>
        </authorList>
    </citation>
    <scope>NUCLEOTIDE SEQUENCE</scope>
    <source>
        <strain evidence="6">171206Taipei</strain>
    </source>
</reference>
<evidence type="ECO:0000259" key="5">
    <source>
        <dbReference type="PROSITE" id="PS50600"/>
    </source>
</evidence>
<accession>A0A8H6S2W0</accession>
<dbReference type="Pfam" id="PF02902">
    <property type="entry name" value="Peptidase_C48"/>
    <property type="match status" value="1"/>
</dbReference>
<dbReference type="EMBL" id="JACAZF010000013">
    <property type="protein sequence ID" value="KAF7291442.1"/>
    <property type="molecule type" value="Genomic_DNA"/>
</dbReference>
<keyword evidence="7" id="KW-1185">Reference proteome</keyword>
<keyword evidence="3" id="KW-0378">Hydrolase</keyword>